<proteinExistence type="predicted"/>
<organism evidence="1 2">
    <name type="scientific">Paracidovorax anthurii</name>
    <dbReference type="NCBI Taxonomy" id="78229"/>
    <lineage>
        <taxon>Bacteria</taxon>
        <taxon>Pseudomonadati</taxon>
        <taxon>Pseudomonadota</taxon>
        <taxon>Betaproteobacteria</taxon>
        <taxon>Burkholderiales</taxon>
        <taxon>Comamonadaceae</taxon>
        <taxon>Paracidovorax</taxon>
    </lineage>
</organism>
<dbReference type="EMBL" id="QLTA01000068">
    <property type="protein sequence ID" value="RAR74006.1"/>
    <property type="molecule type" value="Genomic_DNA"/>
</dbReference>
<reference evidence="1 2" key="1">
    <citation type="submission" date="2018-06" db="EMBL/GenBank/DDBJ databases">
        <title>Genomic Encyclopedia of Archaeal and Bacterial Type Strains, Phase II (KMG-II): from individual species to whole genera.</title>
        <authorList>
            <person name="Goeker M."/>
        </authorList>
    </citation>
    <scope>NUCLEOTIDE SEQUENCE [LARGE SCALE GENOMIC DNA]</scope>
    <source>
        <strain evidence="1 2">CFPB 3232</strain>
    </source>
</reference>
<comment type="caution">
    <text evidence="1">The sequence shown here is derived from an EMBL/GenBank/DDBJ whole genome shotgun (WGS) entry which is preliminary data.</text>
</comment>
<evidence type="ECO:0000313" key="2">
    <source>
        <dbReference type="Proteomes" id="UP000248856"/>
    </source>
</evidence>
<protein>
    <submittedName>
        <fullName evidence="1">Uncharacterized protein</fullName>
    </submittedName>
</protein>
<name>A0A328YVC1_9BURK</name>
<dbReference type="Proteomes" id="UP000248856">
    <property type="component" value="Unassembled WGS sequence"/>
</dbReference>
<sequence>MRLRGFAQLTFTLPSTKLLSVENINHISSRQEQDFFKSIHLKLRIAYFHTIWLSRKFRVHRLGLYTNDFPDPREFIRNFLPIQLQMPILA</sequence>
<gene>
    <name evidence="1" type="ORF">AX018_10681</name>
</gene>
<dbReference type="AlphaFoldDB" id="A0A328YVC1"/>
<keyword evidence="2" id="KW-1185">Reference proteome</keyword>
<evidence type="ECO:0000313" key="1">
    <source>
        <dbReference type="EMBL" id="RAR74006.1"/>
    </source>
</evidence>
<accession>A0A328YVC1</accession>